<dbReference type="InterPro" id="IPR020103">
    <property type="entry name" value="PsdUridine_synth_cat_dom_sf"/>
</dbReference>
<dbReference type="GO" id="GO:0009982">
    <property type="term" value="F:pseudouridine synthase activity"/>
    <property type="evidence" value="ECO:0007669"/>
    <property type="project" value="InterPro"/>
</dbReference>
<dbReference type="PANTHER" id="PTHR21600">
    <property type="entry name" value="MITOCHONDRIAL RNA PSEUDOURIDINE SYNTHASE"/>
    <property type="match status" value="1"/>
</dbReference>
<accession>A0A1Y0D2W6</accession>
<evidence type="ECO:0000313" key="4">
    <source>
        <dbReference type="Proteomes" id="UP000243937"/>
    </source>
</evidence>
<dbReference type="EMBL" id="CP021377">
    <property type="protein sequence ID" value="ART81435.1"/>
    <property type="molecule type" value="Genomic_DNA"/>
</dbReference>
<evidence type="ECO:0000256" key="1">
    <source>
        <dbReference type="ARBA" id="ARBA00010876"/>
    </source>
</evidence>
<dbReference type="OrthoDB" id="9807829at2"/>
<comment type="similarity">
    <text evidence="1">Belongs to the pseudouridine synthase RluA family.</text>
</comment>
<dbReference type="PANTHER" id="PTHR21600:SF87">
    <property type="entry name" value="RNA PSEUDOURIDYLATE SYNTHASE DOMAIN-CONTAINING PROTEIN 1"/>
    <property type="match status" value="1"/>
</dbReference>
<sequence>MDILLSTPDYVVINKPAGIGMHQEADEPGIVRLLSEQLGEAVYPVHRLDKVTTGVLLLARHSQANRELSVQFAERKVGKCYLALSASKPSKKQGLIKGDMEKARGGSWKLSRSLLNPAITRFHSCLLSDDVLTGAALIHPLRGFLLQPLTGKTHQLRVALKSQASPILGDARYGGIASDRVYLHAWQLRFSYQGEQVCVRAPLNAGEHFVRHGAQLSQWAESLLDTPSPNSTPSPTIAA</sequence>
<dbReference type="GO" id="GO:0003723">
    <property type="term" value="F:RNA binding"/>
    <property type="evidence" value="ECO:0007669"/>
    <property type="project" value="InterPro"/>
</dbReference>
<keyword evidence="4" id="KW-1185">Reference proteome</keyword>
<name>A0A1Y0D2W6_9GAMM</name>
<dbReference type="Pfam" id="PF00849">
    <property type="entry name" value="PseudoU_synth_2"/>
    <property type="match status" value="1"/>
</dbReference>
<organism evidence="3 4">
    <name type="scientific">Oceanisphaera profunda</name>
    <dbReference type="NCBI Taxonomy" id="1416627"/>
    <lineage>
        <taxon>Bacteria</taxon>
        <taxon>Pseudomonadati</taxon>
        <taxon>Pseudomonadota</taxon>
        <taxon>Gammaproteobacteria</taxon>
        <taxon>Aeromonadales</taxon>
        <taxon>Aeromonadaceae</taxon>
        <taxon>Oceanisphaera</taxon>
    </lineage>
</organism>
<dbReference type="InterPro" id="IPR006145">
    <property type="entry name" value="PsdUridine_synth_RsuA/RluA"/>
</dbReference>
<proteinExistence type="inferred from homology"/>
<dbReference type="InterPro" id="IPR006224">
    <property type="entry name" value="PsdUridine_synth_RluA-like_CS"/>
</dbReference>
<evidence type="ECO:0000259" key="2">
    <source>
        <dbReference type="Pfam" id="PF00849"/>
    </source>
</evidence>
<dbReference type="RefSeq" id="WP_087034519.1">
    <property type="nucleotide sequence ID" value="NZ_CP021377.1"/>
</dbReference>
<feature type="domain" description="Pseudouridine synthase RsuA/RluA-like" evidence="2">
    <location>
        <begin position="9"/>
        <end position="161"/>
    </location>
</feature>
<protein>
    <submittedName>
        <fullName evidence="3">RNA pseudouridine synthase</fullName>
    </submittedName>
</protein>
<dbReference type="NCBIfam" id="TIGR01621">
    <property type="entry name" value="RluA-like"/>
    <property type="match status" value="1"/>
</dbReference>
<dbReference type="Gene3D" id="3.30.2350.10">
    <property type="entry name" value="Pseudouridine synthase"/>
    <property type="match status" value="1"/>
</dbReference>
<evidence type="ECO:0000313" key="3">
    <source>
        <dbReference type="EMBL" id="ART81435.1"/>
    </source>
</evidence>
<dbReference type="InterPro" id="IPR050188">
    <property type="entry name" value="RluA_PseudoU_synthase"/>
</dbReference>
<dbReference type="PROSITE" id="PS01129">
    <property type="entry name" value="PSI_RLU"/>
    <property type="match status" value="1"/>
</dbReference>
<reference evidence="3 4" key="1">
    <citation type="journal article" date="2014" name="Int. J. Syst. Evol. Microbiol.">
        <title>Oceanisphaera profunda sp. nov., a marine bacterium isolated from deep-sea sediment, and emended description of the genus Oceanisphaera.</title>
        <authorList>
            <person name="Xu Z."/>
            <person name="Zhang X.Y."/>
            <person name="Su H.N."/>
            <person name="Yu Z.C."/>
            <person name="Liu C."/>
            <person name="Li H."/>
            <person name="Chen X.L."/>
            <person name="Song X.Y."/>
            <person name="Xie B.B."/>
            <person name="Qin Q.L."/>
            <person name="Zhou B.C."/>
            <person name="Shi M."/>
            <person name="Huang Y."/>
            <person name="Zhang Y.Z."/>
        </authorList>
    </citation>
    <scope>NUCLEOTIDE SEQUENCE [LARGE SCALE GENOMIC DNA]</scope>
    <source>
        <strain evidence="3 4">SM1222</strain>
    </source>
</reference>
<gene>
    <name evidence="3" type="ORF">CBP31_01300</name>
</gene>
<dbReference type="KEGG" id="opf:CBP31_01300"/>
<dbReference type="GO" id="GO:0000455">
    <property type="term" value="P:enzyme-directed rRNA pseudouridine synthesis"/>
    <property type="evidence" value="ECO:0007669"/>
    <property type="project" value="TreeGrafter"/>
</dbReference>
<dbReference type="AlphaFoldDB" id="A0A1Y0D2W6"/>
<dbReference type="GO" id="GO:0140098">
    <property type="term" value="F:catalytic activity, acting on RNA"/>
    <property type="evidence" value="ECO:0007669"/>
    <property type="project" value="UniProtKB-ARBA"/>
</dbReference>
<dbReference type="InterPro" id="IPR006508">
    <property type="entry name" value="PsdUridine_synth_RluA-like"/>
</dbReference>
<dbReference type="SUPFAM" id="SSF55120">
    <property type="entry name" value="Pseudouridine synthase"/>
    <property type="match status" value="1"/>
</dbReference>
<dbReference type="CDD" id="cd02869">
    <property type="entry name" value="PseudoU_synth_RluA_like"/>
    <property type="match status" value="1"/>
</dbReference>
<dbReference type="Proteomes" id="UP000243937">
    <property type="component" value="Chromosome"/>
</dbReference>